<sequence>MVQVRGTRRLVPALLAAWLVMLPALAPAQDAASLRARHAALRDKLANNPFQRPLVLEATQPSGGLKGDVYSIVEHPYPMVLQALQPLDNWCDILILHLNVKQCQAEPGELVLSVGRKFDQPVADAHRLEFKHRVAAATPEYLQVQLSADKGPFSTRDYRIVVEAIPLDAKRTFIHMSYAYAYGLAAKMATQTYLATLGRDKVGFTVEERKPDGTPVHVGGVVGLLERNTMRYYLAIDAYLAAFSLPPAEQVERRIQDWYAGTERYARQLHEMERSEYLEMKRKEIRRMDAAQAKR</sequence>
<name>A0A7Y6NN96_9BURK</name>
<comment type="caution">
    <text evidence="2">The sequence shown here is derived from an EMBL/GenBank/DDBJ whole genome shotgun (WGS) entry which is preliminary data.</text>
</comment>
<organism evidence="2 3">
    <name type="scientific">Piscinibacter koreensis</name>
    <dbReference type="NCBI Taxonomy" id="2742824"/>
    <lineage>
        <taxon>Bacteria</taxon>
        <taxon>Pseudomonadati</taxon>
        <taxon>Pseudomonadota</taxon>
        <taxon>Betaproteobacteria</taxon>
        <taxon>Burkholderiales</taxon>
        <taxon>Sphaerotilaceae</taxon>
        <taxon>Piscinibacter</taxon>
    </lineage>
</organism>
<proteinExistence type="predicted"/>
<dbReference type="EMBL" id="JABWMJ010000004">
    <property type="protein sequence ID" value="NUZ06285.1"/>
    <property type="molecule type" value="Genomic_DNA"/>
</dbReference>
<dbReference type="AlphaFoldDB" id="A0A7Y6NN96"/>
<gene>
    <name evidence="2" type="ORF">HQN59_10985</name>
</gene>
<reference evidence="2 3" key="1">
    <citation type="submission" date="2020-06" db="EMBL/GenBank/DDBJ databases">
        <title>Schlegella sp. ID0723 isolated from air conditioner.</title>
        <authorList>
            <person name="Kim D.Y."/>
            <person name="Kim D.-U."/>
        </authorList>
    </citation>
    <scope>NUCLEOTIDE SEQUENCE [LARGE SCALE GENOMIC DNA]</scope>
    <source>
        <strain evidence="2 3">ID0723</strain>
    </source>
</reference>
<accession>A0A7Y6NN96</accession>
<keyword evidence="3" id="KW-1185">Reference proteome</keyword>
<evidence type="ECO:0000256" key="1">
    <source>
        <dbReference type="SAM" id="SignalP"/>
    </source>
</evidence>
<feature type="signal peptide" evidence="1">
    <location>
        <begin position="1"/>
        <end position="28"/>
    </location>
</feature>
<dbReference type="Proteomes" id="UP000529637">
    <property type="component" value="Unassembled WGS sequence"/>
</dbReference>
<feature type="chain" id="PRO_5031085387" evidence="1">
    <location>
        <begin position="29"/>
        <end position="295"/>
    </location>
</feature>
<evidence type="ECO:0000313" key="3">
    <source>
        <dbReference type="Proteomes" id="UP000529637"/>
    </source>
</evidence>
<evidence type="ECO:0000313" key="2">
    <source>
        <dbReference type="EMBL" id="NUZ06285.1"/>
    </source>
</evidence>
<dbReference type="RefSeq" id="WP_176069229.1">
    <property type="nucleotide sequence ID" value="NZ_JABWMJ010000004.1"/>
</dbReference>
<protein>
    <submittedName>
        <fullName evidence="2">Uncharacterized protein</fullName>
    </submittedName>
</protein>
<keyword evidence="1" id="KW-0732">Signal</keyword>